<evidence type="ECO:0000313" key="2">
    <source>
        <dbReference type="EMBL" id="EKV31824.1"/>
    </source>
</evidence>
<dbReference type="Pfam" id="PF12697">
    <property type="entry name" value="Abhydrolase_6"/>
    <property type="match status" value="1"/>
</dbReference>
<dbReference type="PANTHER" id="PTHR43689">
    <property type="entry name" value="HYDROLASE"/>
    <property type="match status" value="1"/>
</dbReference>
<accession>K9H427</accession>
<reference evidence="2 3" key="1">
    <citation type="journal article" date="2013" name="Genome Announc.">
        <title>Draft Genome Sequence of an Alphaproteobacterium, Caenispirillum salinarum AK4(T), Isolated from a Solar Saltern.</title>
        <authorList>
            <person name="Khatri I."/>
            <person name="Singh A."/>
            <person name="Korpole S."/>
            <person name="Pinnaka A.K."/>
            <person name="Subramanian S."/>
        </authorList>
    </citation>
    <scope>NUCLEOTIDE SEQUENCE [LARGE SCALE GENOMIC DNA]</scope>
    <source>
        <strain evidence="2 3">AK4</strain>
    </source>
</reference>
<proteinExistence type="predicted"/>
<dbReference type="EMBL" id="ANHY01000005">
    <property type="protein sequence ID" value="EKV31824.1"/>
    <property type="molecule type" value="Genomic_DNA"/>
</dbReference>
<evidence type="ECO:0000313" key="3">
    <source>
        <dbReference type="Proteomes" id="UP000009881"/>
    </source>
</evidence>
<dbReference type="InterPro" id="IPR029058">
    <property type="entry name" value="AB_hydrolase_fold"/>
</dbReference>
<dbReference type="SUPFAM" id="SSF53474">
    <property type="entry name" value="alpha/beta-Hydrolases"/>
    <property type="match status" value="1"/>
</dbReference>
<organism evidence="2 3">
    <name type="scientific">Caenispirillum salinarum AK4</name>
    <dbReference type="NCBI Taxonomy" id="1238182"/>
    <lineage>
        <taxon>Bacteria</taxon>
        <taxon>Pseudomonadati</taxon>
        <taxon>Pseudomonadota</taxon>
        <taxon>Alphaproteobacteria</taxon>
        <taxon>Rhodospirillales</taxon>
        <taxon>Novispirillaceae</taxon>
        <taxon>Caenispirillum</taxon>
    </lineage>
</organism>
<feature type="domain" description="AB hydrolase-1" evidence="1">
    <location>
        <begin position="26"/>
        <end position="263"/>
    </location>
</feature>
<sequence length="278" mass="30242">MQTKTIAVDGIPMRWLEDGAGDGLPVVMIHGIPTSPALWREVMPRVTGGRCLAWEMVGYGGSMDAGRDRDISVAAQAGYLLDWMDELALGRAILCGHDLGGGVAQIAAVRRPEACAGLLLTNAICYDSWPIPSVKSMRAMGGALEHVPDGMLKPMLAMFYKRGHDDDEAARAALQAHWPHYQAQDGAAAFVRQMKALNVEDTKAVADRLPTLKVPARVVWGDDDQFQKLAYGERLARDLGAPLRHIPGGKHFTPEDHPDVLAEELNALIAEVHRTEEP</sequence>
<dbReference type="PANTHER" id="PTHR43689:SF8">
    <property type="entry name" value="ALPHA_BETA-HYDROLASES SUPERFAMILY PROTEIN"/>
    <property type="match status" value="1"/>
</dbReference>
<dbReference type="RefSeq" id="WP_009539693.1">
    <property type="nucleotide sequence ID" value="NZ_ANHY01000005.1"/>
</dbReference>
<dbReference type="Gene3D" id="3.40.50.1820">
    <property type="entry name" value="alpha/beta hydrolase"/>
    <property type="match status" value="1"/>
</dbReference>
<comment type="caution">
    <text evidence="2">The sequence shown here is derived from an EMBL/GenBank/DDBJ whole genome shotgun (WGS) entry which is preliminary data.</text>
</comment>
<name>K9H427_9PROT</name>
<dbReference type="STRING" id="1238182.C882_3575"/>
<dbReference type="AlphaFoldDB" id="K9H427"/>
<dbReference type="InterPro" id="IPR000073">
    <property type="entry name" value="AB_hydrolase_1"/>
</dbReference>
<dbReference type="PATRIC" id="fig|1238182.3.peg.1246"/>
<dbReference type="OrthoDB" id="9779853at2"/>
<dbReference type="PRINTS" id="PR00111">
    <property type="entry name" value="ABHYDROLASE"/>
</dbReference>
<dbReference type="Proteomes" id="UP000009881">
    <property type="component" value="Unassembled WGS sequence"/>
</dbReference>
<keyword evidence="3" id="KW-1185">Reference proteome</keyword>
<gene>
    <name evidence="2" type="ORF">C882_3575</name>
</gene>
<evidence type="ECO:0000259" key="1">
    <source>
        <dbReference type="Pfam" id="PF12697"/>
    </source>
</evidence>
<protein>
    <submittedName>
        <fullName evidence="2">Putative oxidoreductase</fullName>
    </submittedName>
</protein>
<dbReference type="eggNOG" id="COG2267">
    <property type="taxonomic scope" value="Bacteria"/>
</dbReference>